<evidence type="ECO:0000313" key="3">
    <source>
        <dbReference type="Proteomes" id="UP001054252"/>
    </source>
</evidence>
<keyword evidence="3" id="KW-1185">Reference proteome</keyword>
<protein>
    <submittedName>
        <fullName evidence="2">Uncharacterized protein</fullName>
    </submittedName>
</protein>
<gene>
    <name evidence="2" type="ORF">SLEP1_g33982</name>
</gene>
<feature type="compositionally biased region" description="Basic and acidic residues" evidence="1">
    <location>
        <begin position="33"/>
        <end position="54"/>
    </location>
</feature>
<evidence type="ECO:0000313" key="2">
    <source>
        <dbReference type="EMBL" id="GKV24362.1"/>
    </source>
</evidence>
<dbReference type="AlphaFoldDB" id="A0AAV5KIC9"/>
<comment type="caution">
    <text evidence="2">The sequence shown here is derived from an EMBL/GenBank/DDBJ whole genome shotgun (WGS) entry which is preliminary data.</text>
</comment>
<dbReference type="PANTHER" id="PTHR36346:SF2">
    <property type="entry name" value="EXPRESSED PROTEIN"/>
    <property type="match status" value="1"/>
</dbReference>
<reference evidence="2 3" key="1">
    <citation type="journal article" date="2021" name="Commun. Biol.">
        <title>The genome of Shorea leprosula (Dipterocarpaceae) highlights the ecological relevance of drought in aseasonal tropical rainforests.</title>
        <authorList>
            <person name="Ng K.K.S."/>
            <person name="Kobayashi M.J."/>
            <person name="Fawcett J.A."/>
            <person name="Hatakeyama M."/>
            <person name="Paape T."/>
            <person name="Ng C.H."/>
            <person name="Ang C.C."/>
            <person name="Tnah L.H."/>
            <person name="Lee C.T."/>
            <person name="Nishiyama T."/>
            <person name="Sese J."/>
            <person name="O'Brien M.J."/>
            <person name="Copetti D."/>
            <person name="Mohd Noor M.I."/>
            <person name="Ong R.C."/>
            <person name="Putra M."/>
            <person name="Sireger I.Z."/>
            <person name="Indrioko S."/>
            <person name="Kosugi Y."/>
            <person name="Izuno A."/>
            <person name="Isagi Y."/>
            <person name="Lee S.L."/>
            <person name="Shimizu K.K."/>
        </authorList>
    </citation>
    <scope>NUCLEOTIDE SEQUENCE [LARGE SCALE GENOMIC DNA]</scope>
    <source>
        <strain evidence="2">214</strain>
    </source>
</reference>
<dbReference type="PANTHER" id="PTHR36346">
    <property type="entry name" value="EXPRESSED PROTEIN"/>
    <property type="match status" value="1"/>
</dbReference>
<feature type="region of interest" description="Disordered" evidence="1">
    <location>
        <begin position="23"/>
        <end position="59"/>
    </location>
</feature>
<name>A0AAV5KIC9_9ROSI</name>
<dbReference type="Proteomes" id="UP001054252">
    <property type="component" value="Unassembled WGS sequence"/>
</dbReference>
<evidence type="ECO:0000256" key="1">
    <source>
        <dbReference type="SAM" id="MobiDB-lite"/>
    </source>
</evidence>
<organism evidence="2 3">
    <name type="scientific">Rubroshorea leprosula</name>
    <dbReference type="NCBI Taxonomy" id="152421"/>
    <lineage>
        <taxon>Eukaryota</taxon>
        <taxon>Viridiplantae</taxon>
        <taxon>Streptophyta</taxon>
        <taxon>Embryophyta</taxon>
        <taxon>Tracheophyta</taxon>
        <taxon>Spermatophyta</taxon>
        <taxon>Magnoliopsida</taxon>
        <taxon>eudicotyledons</taxon>
        <taxon>Gunneridae</taxon>
        <taxon>Pentapetalae</taxon>
        <taxon>rosids</taxon>
        <taxon>malvids</taxon>
        <taxon>Malvales</taxon>
        <taxon>Dipterocarpaceae</taxon>
        <taxon>Rubroshorea</taxon>
    </lineage>
</organism>
<sequence>MSAMVEACVAKLAKLRERVQARRPLLTRAKQGQGEEGKEAKLVSKDVSSPKETPDGTMSEATVCLLMDRFVPW</sequence>
<proteinExistence type="predicted"/>
<accession>A0AAV5KIC9</accession>
<dbReference type="EMBL" id="BPVZ01000065">
    <property type="protein sequence ID" value="GKV24362.1"/>
    <property type="molecule type" value="Genomic_DNA"/>
</dbReference>